<evidence type="ECO:0000313" key="7">
    <source>
        <dbReference type="Proteomes" id="UP001497392"/>
    </source>
</evidence>
<dbReference type="Gene3D" id="1.10.510.10">
    <property type="entry name" value="Transferase(Phosphotransferase) domain 1"/>
    <property type="match status" value="1"/>
</dbReference>
<dbReference type="Pfam" id="PF00069">
    <property type="entry name" value="Pkinase"/>
    <property type="match status" value="1"/>
</dbReference>
<dbReference type="SMART" id="SM00220">
    <property type="entry name" value="S_TKc"/>
    <property type="match status" value="1"/>
</dbReference>
<comment type="caution">
    <text evidence="6">The sequence shown here is derived from an EMBL/GenBank/DDBJ whole genome shotgun (WGS) entry which is preliminary data.</text>
</comment>
<dbReference type="InterPro" id="IPR000719">
    <property type="entry name" value="Prot_kinase_dom"/>
</dbReference>
<accession>A0ABP1G164</accession>
<evidence type="ECO:0000256" key="1">
    <source>
        <dbReference type="ARBA" id="ARBA00022741"/>
    </source>
</evidence>
<sequence length="356" mass="40347">MTTKDRFKSIFRSKPSGDDPIYGHPRYQKIRTLGQGSYGVVMLAVDKQTREKVAIKFWPRGAECINVDVQRELHHHSGFNHPNVIMFREVFITADHVGLAMELAPNGDLFKKVRDAKGLAEAEARTIFQQLILAVDYCHRMGVANRDIKLENVLLGGDKKNPVIKLTDFGFSKSDLDSIPTTICGTPGYMAPEVLMGREYDGRMADVWSCGIMLFVMLYGFYPYDDTREIVLKDIPIPDRPATSQEVKRLIRSMVERDPKKRIKMEEICQQPWVAQGVSADFLTRNEQYVSASSEHRPKQSKAVIDAILYEAGLERPEERQAREQKLQQKAVAANRSSEQGSGSSAYKDPGETMEW</sequence>
<feature type="binding site" evidence="3">
    <location>
        <position position="56"/>
    </location>
    <ligand>
        <name>ATP</name>
        <dbReference type="ChEBI" id="CHEBI:30616"/>
    </ligand>
</feature>
<organism evidence="6 7">
    <name type="scientific">Coccomyxa viridis</name>
    <dbReference type="NCBI Taxonomy" id="1274662"/>
    <lineage>
        <taxon>Eukaryota</taxon>
        <taxon>Viridiplantae</taxon>
        <taxon>Chlorophyta</taxon>
        <taxon>core chlorophytes</taxon>
        <taxon>Trebouxiophyceae</taxon>
        <taxon>Trebouxiophyceae incertae sedis</taxon>
        <taxon>Coccomyxaceae</taxon>
        <taxon>Coccomyxa</taxon>
    </lineage>
</organism>
<dbReference type="EMBL" id="CAXHTA020000015">
    <property type="protein sequence ID" value="CAL5225961.1"/>
    <property type="molecule type" value="Genomic_DNA"/>
</dbReference>
<evidence type="ECO:0000313" key="6">
    <source>
        <dbReference type="EMBL" id="CAL5225961.1"/>
    </source>
</evidence>
<dbReference type="PROSITE" id="PS00107">
    <property type="entry name" value="PROTEIN_KINASE_ATP"/>
    <property type="match status" value="1"/>
</dbReference>
<dbReference type="PROSITE" id="PS50011">
    <property type="entry name" value="PROTEIN_KINASE_DOM"/>
    <property type="match status" value="1"/>
</dbReference>
<feature type="region of interest" description="Disordered" evidence="4">
    <location>
        <begin position="1"/>
        <end position="23"/>
    </location>
</feature>
<reference evidence="6 7" key="1">
    <citation type="submission" date="2024-06" db="EMBL/GenBank/DDBJ databases">
        <authorList>
            <person name="Kraege A."/>
            <person name="Thomma B."/>
        </authorList>
    </citation>
    <scope>NUCLEOTIDE SEQUENCE [LARGE SCALE GENOMIC DNA]</scope>
</reference>
<dbReference type="CDD" id="cd14003">
    <property type="entry name" value="STKc_AMPK-like"/>
    <property type="match status" value="1"/>
</dbReference>
<evidence type="ECO:0000259" key="5">
    <source>
        <dbReference type="PROSITE" id="PS50011"/>
    </source>
</evidence>
<dbReference type="Proteomes" id="UP001497392">
    <property type="component" value="Unassembled WGS sequence"/>
</dbReference>
<protein>
    <submittedName>
        <fullName evidence="6">G8763 protein</fullName>
    </submittedName>
</protein>
<feature type="region of interest" description="Disordered" evidence="4">
    <location>
        <begin position="316"/>
        <end position="356"/>
    </location>
</feature>
<dbReference type="SUPFAM" id="SSF56112">
    <property type="entry name" value="Protein kinase-like (PK-like)"/>
    <property type="match status" value="1"/>
</dbReference>
<evidence type="ECO:0000256" key="4">
    <source>
        <dbReference type="SAM" id="MobiDB-lite"/>
    </source>
</evidence>
<feature type="compositionally biased region" description="Polar residues" evidence="4">
    <location>
        <begin position="335"/>
        <end position="345"/>
    </location>
</feature>
<dbReference type="PANTHER" id="PTHR24346:SF92">
    <property type="entry name" value="SNF1-RELATED PROTEIN KINASE 2.6"/>
    <property type="match status" value="1"/>
</dbReference>
<dbReference type="InterPro" id="IPR017441">
    <property type="entry name" value="Protein_kinase_ATP_BS"/>
</dbReference>
<evidence type="ECO:0000256" key="2">
    <source>
        <dbReference type="ARBA" id="ARBA00022840"/>
    </source>
</evidence>
<feature type="compositionally biased region" description="Basic and acidic residues" evidence="4">
    <location>
        <begin position="316"/>
        <end position="327"/>
    </location>
</feature>
<name>A0ABP1G164_9CHLO</name>
<dbReference type="PANTHER" id="PTHR24346">
    <property type="entry name" value="MAP/MICROTUBULE AFFINITY-REGULATING KINASE"/>
    <property type="match status" value="1"/>
</dbReference>
<evidence type="ECO:0000256" key="3">
    <source>
        <dbReference type="PROSITE-ProRule" id="PRU10141"/>
    </source>
</evidence>
<feature type="domain" description="Protein kinase" evidence="5">
    <location>
        <begin position="27"/>
        <end position="274"/>
    </location>
</feature>
<keyword evidence="1 3" id="KW-0547">Nucleotide-binding</keyword>
<dbReference type="InterPro" id="IPR011009">
    <property type="entry name" value="Kinase-like_dom_sf"/>
</dbReference>
<keyword evidence="2 3" id="KW-0067">ATP-binding</keyword>
<keyword evidence="7" id="KW-1185">Reference proteome</keyword>
<proteinExistence type="predicted"/>
<gene>
    <name evidence="6" type="primary">g8763</name>
    <name evidence="6" type="ORF">VP750_LOCUS7867</name>
</gene>